<organism evidence="3 4">
    <name type="scientific">Arctia plantaginis</name>
    <name type="common">Wood tiger moth</name>
    <name type="synonym">Phalaena plantaginis</name>
    <dbReference type="NCBI Taxonomy" id="874455"/>
    <lineage>
        <taxon>Eukaryota</taxon>
        <taxon>Metazoa</taxon>
        <taxon>Ecdysozoa</taxon>
        <taxon>Arthropoda</taxon>
        <taxon>Hexapoda</taxon>
        <taxon>Insecta</taxon>
        <taxon>Pterygota</taxon>
        <taxon>Neoptera</taxon>
        <taxon>Endopterygota</taxon>
        <taxon>Lepidoptera</taxon>
        <taxon>Glossata</taxon>
        <taxon>Ditrysia</taxon>
        <taxon>Noctuoidea</taxon>
        <taxon>Erebidae</taxon>
        <taxon>Arctiinae</taxon>
        <taxon>Arctia</taxon>
    </lineage>
</organism>
<dbReference type="OrthoDB" id="411871at2759"/>
<dbReference type="Gene3D" id="3.60.10.10">
    <property type="entry name" value="Endonuclease/exonuclease/phosphatase"/>
    <property type="match status" value="1"/>
</dbReference>
<dbReference type="CDD" id="cd09077">
    <property type="entry name" value="R1-I-EN"/>
    <property type="match status" value="1"/>
</dbReference>
<evidence type="ECO:0000259" key="2">
    <source>
        <dbReference type="Pfam" id="PF14529"/>
    </source>
</evidence>
<dbReference type="Proteomes" id="UP000494106">
    <property type="component" value="Unassembled WGS sequence"/>
</dbReference>
<gene>
    <name evidence="3" type="ORF">APLA_LOCUS11438</name>
</gene>
<reference evidence="3 4" key="1">
    <citation type="submission" date="2020-04" db="EMBL/GenBank/DDBJ databases">
        <authorList>
            <person name="Wallbank WR R."/>
            <person name="Pardo Diaz C."/>
            <person name="Kozak K."/>
            <person name="Martin S."/>
            <person name="Jiggins C."/>
            <person name="Moest M."/>
            <person name="Warren A I."/>
            <person name="Byers J.R.P. K."/>
            <person name="Montejo-Kovacevich G."/>
            <person name="Yen C E."/>
        </authorList>
    </citation>
    <scope>NUCLEOTIDE SEQUENCE [LARGE SCALE GENOMIC DNA]</scope>
</reference>
<proteinExistence type="predicted"/>
<dbReference type="Pfam" id="PF14529">
    <property type="entry name" value="Exo_endo_phos_2"/>
    <property type="match status" value="1"/>
</dbReference>
<evidence type="ECO:0000313" key="4">
    <source>
        <dbReference type="Proteomes" id="UP000494106"/>
    </source>
</evidence>
<comment type="caution">
    <text evidence="3">The sequence shown here is derived from an EMBL/GenBank/DDBJ whole genome shotgun (WGS) entry which is preliminary data.</text>
</comment>
<sequence length="881" mass="100026">MMLGRTPIKRPSTSPAKTGTTPPVDKGSPVVEVNPTRPFRKSVDDLEHRKATSHQMEMPATHKPNKGLPERTALSVLAPPKRCATATQCCEAIREQLGLSGNIKKEIKKEIEARVNQIEKIIRAYEEDRKGTTKGQIARVADVGEKNASMENDIMKRIIENEKILKENNRVMIEIKESIEKQDQREKEREGKGPTTYARAVAGRPGAQLPERMTLHSVVVTSKDEKDTGEQVMERLRKVANEDEGWVRVEKVRKAKDRRVIIGYRTEEERNRAQERLREKEKGLIVEGVKNKDPLLILYSVLKNQKDEDLLVAIRSRNQDVFRGLESEQNRMSVLYRRTARNPHTCHVVLRVSPAIFSRALDIGRLHIDLQPRGQTHSTTAKGSPVDAAPYRVLQANLQRRKLASDELILEATKRRVAVALIQEPYVGSVKRMKAYRGVRVFQNTGQGGGTVKAAIAVFDPNLDVVQYPQLTTDNIVVVGIRTSAWTITLVSFYFEPTEPVGPYLERLKYIRRKIGSQRIVLGGDANAKSTWWGSRIEDSRGEAFSGALGEMDLHVLNSGNIPTLDTVRGGVRYCSYVDVTACTSDVIAWIDGWRVDEGLVSSDHNGIVFNINLNRAKGINIKRTTRKYNTKKANWDGFRVQLTRLIAENNIKPEDATNTCELESIAEKYSRLVGEACDRNIPKKKSSELLTMPWWSERLAILNKEVTTRRRRIRCAAAVRREWVVSQYLEQKDRYESEVRKAQVESWKDFCERQDREGVWEGVYRILGRATAREEDQMLEENGIHLDAKGSVELLARVFYPEDRAEEDNVEHRRIREAVQKEDEEEGHHDDDPPFKTEELLDALQLFNPKKAPGSDGYTADICIRGRRGAGVRWGYGSGS</sequence>
<keyword evidence="4" id="KW-1185">Reference proteome</keyword>
<evidence type="ECO:0000256" key="1">
    <source>
        <dbReference type="SAM" id="MobiDB-lite"/>
    </source>
</evidence>
<protein>
    <recommendedName>
        <fullName evidence="2">Endonuclease/exonuclease/phosphatase domain-containing protein</fullName>
    </recommendedName>
</protein>
<dbReference type="InterPro" id="IPR005135">
    <property type="entry name" value="Endo/exonuclease/phosphatase"/>
</dbReference>
<feature type="compositionally biased region" description="Polar residues" evidence="1">
    <location>
        <begin position="11"/>
        <end position="21"/>
    </location>
</feature>
<accession>A0A8S1AJN2</accession>
<dbReference type="InterPro" id="IPR036691">
    <property type="entry name" value="Endo/exonu/phosph_ase_sf"/>
</dbReference>
<dbReference type="SUPFAM" id="SSF56219">
    <property type="entry name" value="DNase I-like"/>
    <property type="match status" value="1"/>
</dbReference>
<feature type="compositionally biased region" description="Basic and acidic residues" evidence="1">
    <location>
        <begin position="41"/>
        <end position="50"/>
    </location>
</feature>
<feature type="domain" description="Endonuclease/exonuclease/phosphatase" evidence="2">
    <location>
        <begin position="488"/>
        <end position="608"/>
    </location>
</feature>
<dbReference type="PANTHER" id="PTHR33273:SF4">
    <property type="entry name" value="ENDONUCLEASE_EXONUCLEASE_PHOSPHATASE DOMAIN-CONTAINING PROTEIN"/>
    <property type="match status" value="1"/>
</dbReference>
<evidence type="ECO:0000313" key="3">
    <source>
        <dbReference type="EMBL" id="CAB3247997.1"/>
    </source>
</evidence>
<dbReference type="PANTHER" id="PTHR33273">
    <property type="entry name" value="DOMAIN-CONTAINING PROTEIN, PUTATIVE-RELATED"/>
    <property type="match status" value="1"/>
</dbReference>
<name>A0A8S1AJN2_ARCPL</name>
<dbReference type="GO" id="GO:0003824">
    <property type="term" value="F:catalytic activity"/>
    <property type="evidence" value="ECO:0007669"/>
    <property type="project" value="InterPro"/>
</dbReference>
<dbReference type="EMBL" id="CADEBC010000532">
    <property type="protein sequence ID" value="CAB3247997.1"/>
    <property type="molecule type" value="Genomic_DNA"/>
</dbReference>
<dbReference type="AlphaFoldDB" id="A0A8S1AJN2"/>
<feature type="region of interest" description="Disordered" evidence="1">
    <location>
        <begin position="1"/>
        <end position="68"/>
    </location>
</feature>